<feature type="domain" description="Thioesterase" evidence="3">
    <location>
        <begin position="28"/>
        <end position="114"/>
    </location>
</feature>
<sequence length="147" mass="17123">MSHSKVESVVESVFSWPVRVYFQDTDVGGVAYHGSYVNFLERARTEWLRERCGYSNIGLIREFGLIFVVRSLRLDFFRPALLDDLLDVRVQLKDVGRSRVGLHQAVWRNQDMLVEAEIHLVCVTADQFKPVSIPEALRQQWKNERIT</sequence>
<dbReference type="PANTHER" id="PTHR31793:SF37">
    <property type="entry name" value="ACYL-COA THIOESTER HYDROLASE YBGC"/>
    <property type="match status" value="1"/>
</dbReference>
<dbReference type="InterPro" id="IPR006683">
    <property type="entry name" value="Thioestr_dom"/>
</dbReference>
<accession>A0A2X0R4Z4</accession>
<organism evidence="4">
    <name type="scientific">Candidatus Nitrotoga fabula</name>
    <dbReference type="NCBI Taxonomy" id="2182327"/>
    <lineage>
        <taxon>Bacteria</taxon>
        <taxon>Pseudomonadati</taxon>
        <taxon>Pseudomonadota</taxon>
        <taxon>Betaproteobacteria</taxon>
        <taxon>Nitrosomonadales</taxon>
        <taxon>Gallionellaceae</taxon>
        <taxon>Candidatus Nitrotoga</taxon>
    </lineage>
</organism>
<proteinExistence type="inferred from homology"/>
<name>A0A2X0R4Z4_9PROT</name>
<dbReference type="FunFam" id="3.10.129.10:FF:000004">
    <property type="entry name" value="Tol-pal system-associated acyl-CoA thioesterase"/>
    <property type="match status" value="1"/>
</dbReference>
<dbReference type="GO" id="GO:0047617">
    <property type="term" value="F:fatty acyl-CoA hydrolase activity"/>
    <property type="evidence" value="ECO:0007669"/>
    <property type="project" value="TreeGrafter"/>
</dbReference>
<keyword evidence="2" id="KW-0378">Hydrolase</keyword>
<evidence type="ECO:0000256" key="2">
    <source>
        <dbReference type="ARBA" id="ARBA00022801"/>
    </source>
</evidence>
<dbReference type="NCBIfam" id="TIGR00051">
    <property type="entry name" value="YbgC/FadM family acyl-CoA thioesterase"/>
    <property type="match status" value="1"/>
</dbReference>
<dbReference type="SUPFAM" id="SSF54637">
    <property type="entry name" value="Thioesterase/thiol ester dehydrase-isomerase"/>
    <property type="match status" value="1"/>
</dbReference>
<evidence type="ECO:0000256" key="1">
    <source>
        <dbReference type="ARBA" id="ARBA00005953"/>
    </source>
</evidence>
<gene>
    <name evidence="4" type="primary">ybgC</name>
    <name evidence="4" type="ORF">NITFAB_0561</name>
</gene>
<dbReference type="AlphaFoldDB" id="A0A2X0R4Z4"/>
<reference evidence="4" key="1">
    <citation type="submission" date="2018-05" db="EMBL/GenBank/DDBJ databases">
        <authorList>
            <person name="Lanie J.A."/>
            <person name="Ng W.-L."/>
            <person name="Kazmierczak K.M."/>
            <person name="Andrzejewski T.M."/>
            <person name="Davidsen T.M."/>
            <person name="Wayne K.J."/>
            <person name="Tettelin H."/>
            <person name="Glass J.I."/>
            <person name="Rusch D."/>
            <person name="Podicherti R."/>
            <person name="Tsui H.-C.T."/>
            <person name="Winkler M.E."/>
        </authorList>
    </citation>
    <scope>NUCLEOTIDE SEQUENCE</scope>
    <source>
        <strain evidence="4">KNB</strain>
    </source>
</reference>
<dbReference type="Gene3D" id="3.10.129.10">
    <property type="entry name" value="Hotdog Thioesterase"/>
    <property type="match status" value="1"/>
</dbReference>
<protein>
    <submittedName>
        <fullName evidence="4">Acyl-CoA thioesterase</fullName>
    </submittedName>
</protein>
<dbReference type="InterPro" id="IPR050563">
    <property type="entry name" value="4-hydroxybenzoyl-CoA_TE"/>
</dbReference>
<evidence type="ECO:0000259" key="3">
    <source>
        <dbReference type="Pfam" id="PF03061"/>
    </source>
</evidence>
<dbReference type="CDD" id="cd00586">
    <property type="entry name" value="4HBT"/>
    <property type="match status" value="1"/>
</dbReference>
<dbReference type="InterPro" id="IPR006684">
    <property type="entry name" value="YbgC/YbaW"/>
</dbReference>
<evidence type="ECO:0000313" key="4">
    <source>
        <dbReference type="EMBL" id="SPS04972.1"/>
    </source>
</evidence>
<dbReference type="PANTHER" id="PTHR31793">
    <property type="entry name" value="4-HYDROXYBENZOYL-COA THIOESTERASE FAMILY MEMBER"/>
    <property type="match status" value="1"/>
</dbReference>
<dbReference type="NCBIfam" id="TIGR02799">
    <property type="entry name" value="thio_ybgC"/>
    <property type="match status" value="1"/>
</dbReference>
<dbReference type="Pfam" id="PF03061">
    <property type="entry name" value="4HBT"/>
    <property type="match status" value="1"/>
</dbReference>
<dbReference type="PIRSF" id="PIRSF003230">
    <property type="entry name" value="YbgC"/>
    <property type="match status" value="1"/>
</dbReference>
<dbReference type="EMBL" id="LS423452">
    <property type="protein sequence ID" value="SPS04972.1"/>
    <property type="molecule type" value="Genomic_DNA"/>
</dbReference>
<comment type="similarity">
    <text evidence="1">Belongs to the 4-hydroxybenzoyl-CoA thioesterase family.</text>
</comment>
<dbReference type="InterPro" id="IPR029069">
    <property type="entry name" value="HotDog_dom_sf"/>
</dbReference>
<dbReference type="InterPro" id="IPR014166">
    <property type="entry name" value="Tol-Pal_acyl-CoA_thioesterase"/>
</dbReference>